<dbReference type="GeneID" id="83202540"/>
<dbReference type="PANTHER" id="PTHR33840">
    <property type="match status" value="1"/>
</dbReference>
<reference evidence="2" key="1">
    <citation type="submission" date="2022-11" db="EMBL/GenBank/DDBJ databases">
        <authorList>
            <person name="Petersen C."/>
        </authorList>
    </citation>
    <scope>NUCLEOTIDE SEQUENCE</scope>
    <source>
        <strain evidence="2">IBT 19713</strain>
    </source>
</reference>
<organism evidence="2 3">
    <name type="scientific">Penicillium chermesinum</name>
    <dbReference type="NCBI Taxonomy" id="63820"/>
    <lineage>
        <taxon>Eukaryota</taxon>
        <taxon>Fungi</taxon>
        <taxon>Dikarya</taxon>
        <taxon>Ascomycota</taxon>
        <taxon>Pezizomycotina</taxon>
        <taxon>Eurotiomycetes</taxon>
        <taxon>Eurotiomycetidae</taxon>
        <taxon>Eurotiales</taxon>
        <taxon>Aspergillaceae</taxon>
        <taxon>Penicillium</taxon>
    </lineage>
</organism>
<dbReference type="Pfam" id="PF09994">
    <property type="entry name" value="T6SS_Tle1-like_cat"/>
    <property type="match status" value="1"/>
</dbReference>
<gene>
    <name evidence="2" type="ORF">N7468_005941</name>
</gene>
<comment type="caution">
    <text evidence="2">The sequence shown here is derived from an EMBL/GenBank/DDBJ whole genome shotgun (WGS) entry which is preliminary data.</text>
</comment>
<accession>A0A9W9P0D8</accession>
<dbReference type="EMBL" id="JAPQKS010000004">
    <property type="protein sequence ID" value="KAJ5232985.1"/>
    <property type="molecule type" value="Genomic_DNA"/>
</dbReference>
<dbReference type="GO" id="GO:0072330">
    <property type="term" value="P:monocarboxylic acid biosynthetic process"/>
    <property type="evidence" value="ECO:0007669"/>
    <property type="project" value="UniProtKB-ARBA"/>
</dbReference>
<feature type="domain" description="T6SS Phospholipase effector Tle1-like catalytic" evidence="1">
    <location>
        <begin position="6"/>
        <end position="295"/>
    </location>
</feature>
<evidence type="ECO:0000259" key="1">
    <source>
        <dbReference type="Pfam" id="PF09994"/>
    </source>
</evidence>
<dbReference type="Proteomes" id="UP001150941">
    <property type="component" value="Unassembled WGS sequence"/>
</dbReference>
<dbReference type="InterPro" id="IPR018712">
    <property type="entry name" value="Tle1-like_cat"/>
</dbReference>
<proteinExistence type="predicted"/>
<dbReference type="SUPFAM" id="SSF53474">
    <property type="entry name" value="alpha/beta-Hydrolases"/>
    <property type="match status" value="1"/>
</dbReference>
<evidence type="ECO:0000313" key="2">
    <source>
        <dbReference type="EMBL" id="KAJ5232985.1"/>
    </source>
</evidence>
<keyword evidence="3" id="KW-1185">Reference proteome</keyword>
<reference evidence="2" key="2">
    <citation type="journal article" date="2023" name="IMA Fungus">
        <title>Comparative genomic study of the Penicillium genus elucidates a diverse pangenome and 15 lateral gene transfer events.</title>
        <authorList>
            <person name="Petersen C."/>
            <person name="Sorensen T."/>
            <person name="Nielsen M.R."/>
            <person name="Sondergaard T.E."/>
            <person name="Sorensen J.L."/>
            <person name="Fitzpatrick D.A."/>
            <person name="Frisvad J.C."/>
            <person name="Nielsen K.L."/>
        </authorList>
    </citation>
    <scope>NUCLEOTIDE SEQUENCE</scope>
    <source>
        <strain evidence="2">IBT 19713</strain>
    </source>
</reference>
<protein>
    <recommendedName>
        <fullName evidence="1">T6SS Phospholipase effector Tle1-like catalytic domain-containing protein</fullName>
    </recommendedName>
</protein>
<dbReference type="AlphaFoldDB" id="A0A9W9P0D8"/>
<dbReference type="InterPro" id="IPR029058">
    <property type="entry name" value="AB_hydrolase_fold"/>
</dbReference>
<dbReference type="PANTHER" id="PTHR33840:SF1">
    <property type="entry name" value="TLE1 PHOSPHOLIPASE DOMAIN-CONTAINING PROTEIN"/>
    <property type="match status" value="1"/>
</dbReference>
<dbReference type="OrthoDB" id="3057168at2759"/>
<dbReference type="RefSeq" id="XP_058330977.1">
    <property type="nucleotide sequence ID" value="XM_058475237.1"/>
</dbReference>
<sequence>MSYAAKRIIACMDGTWTNSDYGYTRPTLDERNATIQVPTNVTRLYRALRKRGLGDTSQVLYYHPGVGSSGELVDTLEGGVFGAGVSENVRETYDFIVSNYEPGDEIILVGFSRGAFTARAVAGLITDIGLLNTKGMEYFYAIFEDVQNWKNPHYKDKFPTVPFPDKPSTPTRGNEYRRRLEENKLTRLYDPEGYRIKVRCVAVWETVGSLGIPDTNLSNRLHFYDTSLSNEIEYAFQALALDETRTSFVPTLWHRPSHVHTHLRQVWFPGAHSNVGGGMPDQEIANITMAWMMDQLASIGVSFENGIIEKIFTENVLYYYHARPKALTPTKAQRTKTDGPRVYRLAGKTTRTPGMYRRIDPDTGDPTHQFLKRTNESIHRSVRIRLALEGLGYDDVGLYKCRALLRKGPWELERMRVVSERLVRDASDGAERIEEYEESRWGWVYSGPEKDTPPETIMMEEPLGTYEQKLLHMNKGRGYYKSIVAEAGLL</sequence>
<name>A0A9W9P0D8_9EURO</name>
<evidence type="ECO:0000313" key="3">
    <source>
        <dbReference type="Proteomes" id="UP001150941"/>
    </source>
</evidence>
<dbReference type="GO" id="GO:0017000">
    <property type="term" value="P:antibiotic biosynthetic process"/>
    <property type="evidence" value="ECO:0007669"/>
    <property type="project" value="UniProtKB-ARBA"/>
</dbReference>